<evidence type="ECO:0000313" key="3">
    <source>
        <dbReference type="EMBL" id="KAH3669084.1"/>
    </source>
</evidence>
<organism evidence="3 4">
    <name type="scientific">Ogataea philodendri</name>
    <dbReference type="NCBI Taxonomy" id="1378263"/>
    <lineage>
        <taxon>Eukaryota</taxon>
        <taxon>Fungi</taxon>
        <taxon>Dikarya</taxon>
        <taxon>Ascomycota</taxon>
        <taxon>Saccharomycotina</taxon>
        <taxon>Pichiomycetes</taxon>
        <taxon>Pichiales</taxon>
        <taxon>Pichiaceae</taxon>
        <taxon>Ogataea</taxon>
    </lineage>
</organism>
<dbReference type="Gene3D" id="3.10.20.90">
    <property type="entry name" value="Phosphatidylinositol 3-kinase Catalytic Subunit, Chain A, domain 1"/>
    <property type="match status" value="1"/>
</dbReference>
<evidence type="ECO:0000313" key="4">
    <source>
        <dbReference type="Proteomes" id="UP000769157"/>
    </source>
</evidence>
<dbReference type="OrthoDB" id="3365399at2759"/>
<evidence type="ECO:0000256" key="1">
    <source>
        <dbReference type="SAM" id="MobiDB-lite"/>
    </source>
</evidence>
<name>A0A9P8PCS0_9ASCO</name>
<dbReference type="GeneID" id="70233647"/>
<dbReference type="RefSeq" id="XP_046063467.1">
    <property type="nucleotide sequence ID" value="XM_046202467.1"/>
</dbReference>
<sequence length="453" mass="50340">MSRAEDDFFAFAGEPLDQPRKRRKKKKSRPDAGAKSPSVGETPPLFEKSPETEVISVEDAKPAAYGDLIEQLGLEASVVEARRPAVVKTKKSRAVEPSTDDLFLKQLDKDVALSQPDAELDELLEKYGSTERTVLFNGKQIPVKQAVFALTVQITLANSESLGFRLRVRSNAQFKTILREIMNQLRAHGRELAAEQAADTDSLVFYIEDQGIILTQDLKVGSLVRSGARLRVNDVGDAFEVVTVLLTDAAARGRKRDTSIEKLLLTDDQAESLDGESDELILTLVDPQRGGQTTAVSARVGTTVKELLDVFLVRMNYPDGLAIDLQHKGLVLDHNTLVSLDLRDNDVLEVLYNIHDLDKFQDQAVSSDEDVIETTTSDNYFSIKLKGRDRKEVRARVNPDTRIEAIARFYLQKCGLGPETQVRLIFDDEALDPGQTVGQTELEDDYLVDVEII</sequence>
<dbReference type="Proteomes" id="UP000769157">
    <property type="component" value="Unassembled WGS sequence"/>
</dbReference>
<gene>
    <name evidence="3" type="ORF">OGAPHI_001680</name>
</gene>
<comment type="caution">
    <text evidence="3">The sequence shown here is derived from an EMBL/GenBank/DDBJ whole genome shotgun (WGS) entry which is preliminary data.</text>
</comment>
<reference evidence="3" key="1">
    <citation type="journal article" date="2021" name="Open Biol.">
        <title>Shared evolutionary footprints suggest mitochondrial oxidative damage underlies multiple complex I losses in fungi.</title>
        <authorList>
            <person name="Schikora-Tamarit M.A."/>
            <person name="Marcet-Houben M."/>
            <person name="Nosek J."/>
            <person name="Gabaldon T."/>
        </authorList>
    </citation>
    <scope>NUCLEOTIDE SEQUENCE</scope>
    <source>
        <strain evidence="3">CBS6075</strain>
    </source>
</reference>
<accession>A0A9P8PCS0</accession>
<dbReference type="EMBL" id="JAEUBE010000143">
    <property type="protein sequence ID" value="KAH3669084.1"/>
    <property type="molecule type" value="Genomic_DNA"/>
</dbReference>
<dbReference type="InterPro" id="IPR022617">
    <property type="entry name" value="Rad60/SUMO-like_dom"/>
</dbReference>
<keyword evidence="4" id="KW-1185">Reference proteome</keyword>
<dbReference type="SUPFAM" id="SSF54236">
    <property type="entry name" value="Ubiquitin-like"/>
    <property type="match status" value="1"/>
</dbReference>
<evidence type="ECO:0000259" key="2">
    <source>
        <dbReference type="Pfam" id="PF11976"/>
    </source>
</evidence>
<protein>
    <recommendedName>
        <fullName evidence="2">Rad60/SUMO-like domain-containing protein</fullName>
    </recommendedName>
</protein>
<feature type="domain" description="Rad60/SUMO-like" evidence="2">
    <location>
        <begin position="382"/>
        <end position="451"/>
    </location>
</feature>
<feature type="region of interest" description="Disordered" evidence="1">
    <location>
        <begin position="1"/>
        <end position="52"/>
    </location>
</feature>
<dbReference type="Pfam" id="PF11976">
    <property type="entry name" value="Rad60-SLD"/>
    <property type="match status" value="1"/>
</dbReference>
<dbReference type="InterPro" id="IPR029071">
    <property type="entry name" value="Ubiquitin-like_domsf"/>
</dbReference>
<reference evidence="3" key="2">
    <citation type="submission" date="2021-01" db="EMBL/GenBank/DDBJ databases">
        <authorList>
            <person name="Schikora-Tamarit M.A."/>
        </authorList>
    </citation>
    <scope>NUCLEOTIDE SEQUENCE</scope>
    <source>
        <strain evidence="3">CBS6075</strain>
    </source>
</reference>
<proteinExistence type="predicted"/>
<dbReference type="AlphaFoldDB" id="A0A9P8PCS0"/>